<dbReference type="OrthoDB" id="10613081at2759"/>
<accession>A0A2P5VSZ5</accession>
<organism evidence="1 2">
    <name type="scientific">Gossypium barbadense</name>
    <name type="common">Sea Island cotton</name>
    <name type="synonym">Hibiscus barbadensis</name>
    <dbReference type="NCBI Taxonomy" id="3634"/>
    <lineage>
        <taxon>Eukaryota</taxon>
        <taxon>Viridiplantae</taxon>
        <taxon>Streptophyta</taxon>
        <taxon>Embryophyta</taxon>
        <taxon>Tracheophyta</taxon>
        <taxon>Spermatophyta</taxon>
        <taxon>Magnoliopsida</taxon>
        <taxon>eudicotyledons</taxon>
        <taxon>Gunneridae</taxon>
        <taxon>Pentapetalae</taxon>
        <taxon>rosids</taxon>
        <taxon>malvids</taxon>
        <taxon>Malvales</taxon>
        <taxon>Malvaceae</taxon>
        <taxon>Malvoideae</taxon>
        <taxon>Gossypium</taxon>
    </lineage>
</organism>
<gene>
    <name evidence="1" type="ORF">GOBAR_AA38753</name>
</gene>
<dbReference type="AlphaFoldDB" id="A0A2P5VSZ5"/>
<evidence type="ECO:0000313" key="1">
    <source>
        <dbReference type="EMBL" id="PPR81964.1"/>
    </source>
</evidence>
<evidence type="ECO:0000313" key="2">
    <source>
        <dbReference type="Proteomes" id="UP000239757"/>
    </source>
</evidence>
<dbReference type="EMBL" id="KZ671060">
    <property type="protein sequence ID" value="PPR81964.1"/>
    <property type="molecule type" value="Genomic_DNA"/>
</dbReference>
<dbReference type="Proteomes" id="UP000239757">
    <property type="component" value="Unassembled WGS sequence"/>
</dbReference>
<proteinExistence type="predicted"/>
<sequence length="134" mass="15027">MSHGGGDIERTGVVQGTTHTHLMPRRWWPPSRRLGSRWYSDDPFGRWSSELSQRCSLKHPHIAARTCWSLGRTTMQPRTSVVREPRAASATWCLGYAGASDTIGNLGPWSYGSLGHHRQPRPLVVRELRAPSVT</sequence>
<reference evidence="1 2" key="1">
    <citation type="submission" date="2015-01" db="EMBL/GenBank/DDBJ databases">
        <title>Genome of allotetraploid Gossypium barbadense reveals genomic plasticity and fiber elongation in cotton evolution.</title>
        <authorList>
            <person name="Chen X."/>
            <person name="Liu X."/>
            <person name="Zhao B."/>
            <person name="Zheng H."/>
            <person name="Hu Y."/>
            <person name="Lu G."/>
            <person name="Yang C."/>
            <person name="Chen J."/>
            <person name="Shan C."/>
            <person name="Zhang L."/>
            <person name="Zhou Y."/>
            <person name="Wang L."/>
            <person name="Guo W."/>
            <person name="Bai Y."/>
            <person name="Ruan J."/>
            <person name="Shangguan X."/>
            <person name="Mao Y."/>
            <person name="Jiang J."/>
            <person name="Zhu Y."/>
            <person name="Lei J."/>
            <person name="Kang H."/>
            <person name="Chen S."/>
            <person name="He X."/>
            <person name="Wang R."/>
            <person name="Wang Y."/>
            <person name="Chen J."/>
            <person name="Wang L."/>
            <person name="Yu S."/>
            <person name="Wang B."/>
            <person name="Wei J."/>
            <person name="Song S."/>
            <person name="Lu X."/>
            <person name="Gao Z."/>
            <person name="Gu W."/>
            <person name="Deng X."/>
            <person name="Ma D."/>
            <person name="Wang S."/>
            <person name="Liang W."/>
            <person name="Fang L."/>
            <person name="Cai C."/>
            <person name="Zhu X."/>
            <person name="Zhou B."/>
            <person name="Zhang Y."/>
            <person name="Chen Z."/>
            <person name="Xu S."/>
            <person name="Zhu R."/>
            <person name="Wang S."/>
            <person name="Zhang T."/>
            <person name="Zhao G."/>
        </authorList>
    </citation>
    <scope>NUCLEOTIDE SEQUENCE [LARGE SCALE GENOMIC DNA]</scope>
    <source>
        <strain evidence="2">cv. Xinhai21</strain>
        <tissue evidence="1">Leaf</tissue>
    </source>
</reference>
<protein>
    <submittedName>
        <fullName evidence="1">Uncharacterized protein</fullName>
    </submittedName>
</protein>
<name>A0A2P5VSZ5_GOSBA</name>